<dbReference type="Gene3D" id="1.25.40.20">
    <property type="entry name" value="Ankyrin repeat-containing domain"/>
    <property type="match status" value="1"/>
</dbReference>
<accession>W9BJN0</accession>
<dbReference type="PANTHER" id="PTHR24171:SF9">
    <property type="entry name" value="ANKYRIN REPEAT DOMAIN-CONTAINING PROTEIN 39"/>
    <property type="match status" value="1"/>
</dbReference>
<dbReference type="SUPFAM" id="SSF48403">
    <property type="entry name" value="Ankyrin repeat"/>
    <property type="match status" value="1"/>
</dbReference>
<comment type="caution">
    <text evidence="5">The sequence shown here is derived from an EMBL/GenBank/DDBJ whole genome shotgun (WGS) entry which is preliminary data.</text>
</comment>
<feature type="region of interest" description="Disordered" evidence="4">
    <location>
        <begin position="1"/>
        <end position="23"/>
    </location>
</feature>
<organism evidence="5 6">
    <name type="scientific">Mycolicibacterium cosmeticum</name>
    <dbReference type="NCBI Taxonomy" id="258533"/>
    <lineage>
        <taxon>Bacteria</taxon>
        <taxon>Bacillati</taxon>
        <taxon>Actinomycetota</taxon>
        <taxon>Actinomycetes</taxon>
        <taxon>Mycobacteriales</taxon>
        <taxon>Mycobacteriaceae</taxon>
        <taxon>Mycolicibacterium</taxon>
    </lineage>
</organism>
<evidence type="ECO:0000256" key="4">
    <source>
        <dbReference type="SAM" id="MobiDB-lite"/>
    </source>
</evidence>
<dbReference type="PANTHER" id="PTHR24171">
    <property type="entry name" value="ANKYRIN REPEAT DOMAIN-CONTAINING PROTEIN 39-RELATED"/>
    <property type="match status" value="1"/>
</dbReference>
<dbReference type="InterPro" id="IPR036770">
    <property type="entry name" value="Ankyrin_rpt-contain_sf"/>
</dbReference>
<reference evidence="5" key="2">
    <citation type="submission" date="2014-03" db="EMBL/GenBank/DDBJ databases">
        <authorList>
            <person name="Urmite Genomes"/>
        </authorList>
    </citation>
    <scope>NUCLEOTIDE SEQUENCE</scope>
    <source>
        <strain evidence="5">DSM 44829</strain>
    </source>
</reference>
<keyword evidence="1" id="KW-0677">Repeat</keyword>
<dbReference type="PRINTS" id="PR01415">
    <property type="entry name" value="ANKYRIN"/>
</dbReference>
<dbReference type="AlphaFoldDB" id="W9BJN0"/>
<feature type="repeat" description="ANK" evidence="3">
    <location>
        <begin position="53"/>
        <end position="87"/>
    </location>
</feature>
<evidence type="ECO:0000313" key="5">
    <source>
        <dbReference type="EMBL" id="CDO07130.1"/>
    </source>
</evidence>
<keyword evidence="2 3" id="KW-0040">ANK repeat</keyword>
<name>W9BJN0_MYCCO</name>
<reference evidence="5" key="1">
    <citation type="submission" date="2014-03" db="EMBL/GenBank/DDBJ databases">
        <title>Draft Genome Sequence of Mycobacterium cosmeticum DSM 44829.</title>
        <authorList>
            <person name="Croce O."/>
            <person name="Robert C."/>
            <person name="Raoult D."/>
            <person name="Drancourt M."/>
        </authorList>
    </citation>
    <scope>NUCLEOTIDE SEQUENCE [LARGE SCALE GENOMIC DNA]</scope>
    <source>
        <strain evidence="5">DSM 44829</strain>
    </source>
</reference>
<proteinExistence type="predicted"/>
<keyword evidence="6" id="KW-1185">Reference proteome</keyword>
<dbReference type="Proteomes" id="UP000028870">
    <property type="component" value="Unassembled WGS sequence"/>
</dbReference>
<dbReference type="PROSITE" id="PS50088">
    <property type="entry name" value="ANK_REPEAT"/>
    <property type="match status" value="2"/>
</dbReference>
<protein>
    <submittedName>
        <fullName evidence="5">Ankyrin-like protein</fullName>
    </submittedName>
</protein>
<dbReference type="InterPro" id="IPR002110">
    <property type="entry name" value="Ankyrin_rpt"/>
</dbReference>
<feature type="repeat" description="ANK" evidence="3">
    <location>
        <begin position="20"/>
        <end position="52"/>
    </location>
</feature>
<evidence type="ECO:0000313" key="6">
    <source>
        <dbReference type="Proteomes" id="UP000028870"/>
    </source>
</evidence>
<dbReference type="PROSITE" id="PS50297">
    <property type="entry name" value="ANK_REP_REGION"/>
    <property type="match status" value="2"/>
</dbReference>
<dbReference type="eggNOG" id="COG0666">
    <property type="taxonomic scope" value="Bacteria"/>
</dbReference>
<dbReference type="STRING" id="258533.BN977_01930"/>
<dbReference type="SMART" id="SM00248">
    <property type="entry name" value="ANK"/>
    <property type="match status" value="2"/>
</dbReference>
<dbReference type="EMBL" id="CCBB010000001">
    <property type="protein sequence ID" value="CDO07130.1"/>
    <property type="molecule type" value="Genomic_DNA"/>
</dbReference>
<dbReference type="Pfam" id="PF12796">
    <property type="entry name" value="Ank_2"/>
    <property type="match status" value="1"/>
</dbReference>
<evidence type="ECO:0000256" key="3">
    <source>
        <dbReference type="PROSITE-ProRule" id="PRU00023"/>
    </source>
</evidence>
<gene>
    <name evidence="5" type="ORF">BN977_01930</name>
</gene>
<evidence type="ECO:0000256" key="2">
    <source>
        <dbReference type="ARBA" id="ARBA00023043"/>
    </source>
</evidence>
<evidence type="ECO:0000256" key="1">
    <source>
        <dbReference type="ARBA" id="ARBA00022737"/>
    </source>
</evidence>
<sequence>MDDLNREIAEGLDINEPDEAGQTPLHHACIHNSLDSARILLAAGADVNPQDQWGNAPLWYAVFSNDSTVEMVRLLVDHGADPAIENNKGNSPLKLARRLQKSDCIAIFED</sequence>